<sequence length="185" mass="20784">MEVKYKGMLAAGGQLAGMAYLISGYGNAGVFLLGTTVAALVLFQSDLHRRWPWKAAVMAMIGGGLILWMQPMAADPQWQLSVVLNSVIAMLGCRWLTSMTKYERQEVRWLLDWLMALALLFCGLLFAMPASLRGYVMQPHYAASSSAWPLGLFPLLVFMPYFPIRLRLFCHRMPRRLPIGVLNTK</sequence>
<feature type="transmembrane region" description="Helical" evidence="1">
    <location>
        <begin position="78"/>
        <end position="97"/>
    </location>
</feature>
<proteinExistence type="predicted"/>
<evidence type="ECO:0000313" key="5">
    <source>
        <dbReference type="Proteomes" id="UP000480929"/>
    </source>
</evidence>
<organism evidence="2 4">
    <name type="scientific">Holdemania massiliensis</name>
    <dbReference type="NCBI Taxonomy" id="1468449"/>
    <lineage>
        <taxon>Bacteria</taxon>
        <taxon>Bacillati</taxon>
        <taxon>Bacillota</taxon>
        <taxon>Erysipelotrichia</taxon>
        <taxon>Erysipelotrichales</taxon>
        <taxon>Erysipelotrichaceae</taxon>
        <taxon>Holdemania</taxon>
    </lineage>
</organism>
<dbReference type="Proteomes" id="UP000433575">
    <property type="component" value="Unassembled WGS sequence"/>
</dbReference>
<name>A0A6N7S521_9FIRM</name>
<dbReference type="AlphaFoldDB" id="A0A6N7S521"/>
<accession>A0A6N7S521</accession>
<dbReference type="EMBL" id="WKPI01000005">
    <property type="protein sequence ID" value="MSC32491.1"/>
    <property type="molecule type" value="Genomic_DNA"/>
</dbReference>
<feature type="transmembrane region" description="Helical" evidence="1">
    <location>
        <begin position="55"/>
        <end position="72"/>
    </location>
</feature>
<feature type="transmembrane region" description="Helical" evidence="1">
    <location>
        <begin position="147"/>
        <end position="166"/>
    </location>
</feature>
<evidence type="ECO:0000256" key="1">
    <source>
        <dbReference type="SAM" id="Phobius"/>
    </source>
</evidence>
<dbReference type="OrthoDB" id="1655656at2"/>
<protein>
    <submittedName>
        <fullName evidence="2">Uncharacterized protein</fullName>
    </submittedName>
</protein>
<feature type="transmembrane region" description="Helical" evidence="1">
    <location>
        <begin position="109"/>
        <end position="127"/>
    </location>
</feature>
<dbReference type="Proteomes" id="UP000480929">
    <property type="component" value="Unassembled WGS sequence"/>
</dbReference>
<keyword evidence="1" id="KW-1133">Transmembrane helix</keyword>
<evidence type="ECO:0000313" key="3">
    <source>
        <dbReference type="EMBL" id="MSC32491.1"/>
    </source>
</evidence>
<dbReference type="EMBL" id="WKPJ01000006">
    <property type="protein sequence ID" value="MSA88944.1"/>
    <property type="molecule type" value="Genomic_DNA"/>
</dbReference>
<keyword evidence="5" id="KW-1185">Reference proteome</keyword>
<comment type="caution">
    <text evidence="2">The sequence shown here is derived from an EMBL/GenBank/DDBJ whole genome shotgun (WGS) entry which is preliminary data.</text>
</comment>
<dbReference type="RefSeq" id="WP_154238355.1">
    <property type="nucleotide sequence ID" value="NZ_CALJPI010000243.1"/>
</dbReference>
<keyword evidence="1" id="KW-0812">Transmembrane</keyword>
<gene>
    <name evidence="3" type="ORF">GKD88_05085</name>
    <name evidence="2" type="ORF">GKE08_06355</name>
</gene>
<evidence type="ECO:0000313" key="2">
    <source>
        <dbReference type="EMBL" id="MSA88944.1"/>
    </source>
</evidence>
<reference evidence="4 5" key="1">
    <citation type="journal article" date="2019" name="Nat. Med.">
        <title>A library of human gut bacterial isolates paired with longitudinal multiomics data enables mechanistic microbiome research.</title>
        <authorList>
            <person name="Poyet M."/>
            <person name="Groussin M."/>
            <person name="Gibbons S.M."/>
            <person name="Avila-Pacheco J."/>
            <person name="Jiang X."/>
            <person name="Kearney S.M."/>
            <person name="Perrotta A.R."/>
            <person name="Berdy B."/>
            <person name="Zhao S."/>
            <person name="Lieberman T.D."/>
            <person name="Swanson P.K."/>
            <person name="Smith M."/>
            <person name="Roesemann S."/>
            <person name="Alexander J.E."/>
            <person name="Rich S.A."/>
            <person name="Livny J."/>
            <person name="Vlamakis H."/>
            <person name="Clish C."/>
            <person name="Bullock K."/>
            <person name="Deik A."/>
            <person name="Scott J."/>
            <person name="Pierce K.A."/>
            <person name="Xavier R.J."/>
            <person name="Alm E.J."/>
        </authorList>
    </citation>
    <scope>NUCLEOTIDE SEQUENCE [LARGE SCALE GENOMIC DNA]</scope>
    <source>
        <strain evidence="2 4">BIOML-A4</strain>
        <strain evidence="3 5">BIOML-A5</strain>
    </source>
</reference>
<feature type="transmembrane region" description="Helical" evidence="1">
    <location>
        <begin position="20"/>
        <end position="43"/>
    </location>
</feature>
<keyword evidence="1" id="KW-0472">Membrane</keyword>
<evidence type="ECO:0000313" key="4">
    <source>
        <dbReference type="Proteomes" id="UP000433575"/>
    </source>
</evidence>